<comment type="caution">
    <text evidence="1">The sequence shown here is derived from an EMBL/GenBank/DDBJ whole genome shotgun (WGS) entry which is preliminary data.</text>
</comment>
<proteinExistence type="predicted"/>
<name>A0A316F1B8_9BURK</name>
<accession>A0A316F1B8</accession>
<gene>
    <name evidence="1" type="ORF">C7419_1011971</name>
</gene>
<evidence type="ECO:0000313" key="2">
    <source>
        <dbReference type="Proteomes" id="UP000245754"/>
    </source>
</evidence>
<evidence type="ECO:0000313" key="1">
    <source>
        <dbReference type="EMBL" id="PWK38082.1"/>
    </source>
</evidence>
<reference evidence="1 2" key="1">
    <citation type="submission" date="2018-05" db="EMBL/GenBank/DDBJ databases">
        <title>Genomic Encyclopedia of Type Strains, Phase IV (KMG-V): Genome sequencing to study the core and pangenomes of soil and plant-associated prokaryotes.</title>
        <authorList>
            <person name="Whitman W."/>
        </authorList>
    </citation>
    <scope>NUCLEOTIDE SEQUENCE [LARGE SCALE GENOMIC DNA]</scope>
    <source>
        <strain evidence="1 2">SLV-132</strain>
    </source>
</reference>
<keyword evidence="2" id="KW-1185">Reference proteome</keyword>
<protein>
    <submittedName>
        <fullName evidence="1">Uncharacterized protein</fullName>
    </submittedName>
</protein>
<dbReference type="AlphaFoldDB" id="A0A316F1B8"/>
<dbReference type="Proteomes" id="UP000245754">
    <property type="component" value="Unassembled WGS sequence"/>
</dbReference>
<dbReference type="EMBL" id="QGGT01000001">
    <property type="protein sequence ID" value="PWK38082.1"/>
    <property type="molecule type" value="Genomic_DNA"/>
</dbReference>
<sequence>MFFGRRAAPRTRLGHGEIEKEVYSRTTVRGKVTRARNGASTLCEPIAPAAIYYNAAHPGRRGGHTHLFERLP</sequence>
<organism evidence="1 2">
    <name type="scientific">Cupriavidus plantarum</name>
    <dbReference type="NCBI Taxonomy" id="942865"/>
    <lineage>
        <taxon>Bacteria</taxon>
        <taxon>Pseudomonadati</taxon>
        <taxon>Pseudomonadota</taxon>
        <taxon>Betaproteobacteria</taxon>
        <taxon>Burkholderiales</taxon>
        <taxon>Burkholderiaceae</taxon>
        <taxon>Cupriavidus</taxon>
    </lineage>
</organism>